<protein>
    <recommendedName>
        <fullName evidence="4">Reverse transcriptase domain-containing protein</fullName>
    </recommendedName>
</protein>
<feature type="compositionally biased region" description="Pro residues" evidence="1">
    <location>
        <begin position="205"/>
        <end position="216"/>
    </location>
</feature>
<dbReference type="InterPro" id="IPR043128">
    <property type="entry name" value="Rev_trsase/Diguanyl_cyclase"/>
</dbReference>
<gene>
    <name evidence="2" type="ORF">CBR_g60031</name>
</gene>
<dbReference type="PANTHER" id="PTHR24559:SF444">
    <property type="entry name" value="REVERSE TRANSCRIPTASE DOMAIN-CONTAINING PROTEIN"/>
    <property type="match status" value="1"/>
</dbReference>
<dbReference type="EMBL" id="BFEA01000073">
    <property type="protein sequence ID" value="GBG66379.1"/>
    <property type="molecule type" value="Genomic_DNA"/>
</dbReference>
<sequence length="407" mass="46245">MSQRLHNPDRTLPIIPVRLETSTRVYRALWDSGSTGDFIHPRVVKEASLYTSAYPSTVNVTPDDNQAKSFVDYVVPDLLFSFPLRMPHSLCMAPRFHDQWTFDVMETLYNLVLDTAYSHQFAYSNPDWIHNDLVLNAKDEKQYHIPVLGKSDSTSPSAVNVSILTPTQLHYILRQPDVELYIVDITDLLVCNSMHQDAELVELDPPFPEPPEPPDPSASSSSFTPASSSHLIASFTTETPLVPIPIPTPSTPSSDAAVAEEFDNLLLTLQPSVAALLREYRDVFPPSVSYSSIPPMLDIEHHIRLEPNYRILHRTPYRLSVPEAHELKRQIDELLRQGFIKQSTSPWSAPVLVDRKKDDTLRLCLDHRGLNDYTVRNSYPMPHADDLFDRLSGHHFFTKIDLRSGYH</sequence>
<evidence type="ECO:0008006" key="4">
    <source>
        <dbReference type="Google" id="ProtNLM"/>
    </source>
</evidence>
<proteinExistence type="predicted"/>
<dbReference type="Gramene" id="GBG66379">
    <property type="protein sequence ID" value="GBG66379"/>
    <property type="gene ID" value="CBR_g60031"/>
</dbReference>
<dbReference type="OrthoDB" id="115435at2759"/>
<dbReference type="AlphaFoldDB" id="A0A388K8N1"/>
<feature type="region of interest" description="Disordered" evidence="1">
    <location>
        <begin position="202"/>
        <end position="226"/>
    </location>
</feature>
<dbReference type="InterPro" id="IPR053134">
    <property type="entry name" value="RNA-dir_DNA_polymerase"/>
</dbReference>
<evidence type="ECO:0000313" key="3">
    <source>
        <dbReference type="Proteomes" id="UP000265515"/>
    </source>
</evidence>
<dbReference type="PANTHER" id="PTHR24559">
    <property type="entry name" value="TRANSPOSON TY3-I GAG-POL POLYPROTEIN"/>
    <property type="match status" value="1"/>
</dbReference>
<dbReference type="Proteomes" id="UP000265515">
    <property type="component" value="Unassembled WGS sequence"/>
</dbReference>
<name>A0A388K8N1_CHABU</name>
<keyword evidence="3" id="KW-1185">Reference proteome</keyword>
<accession>A0A388K8N1</accession>
<organism evidence="2 3">
    <name type="scientific">Chara braunii</name>
    <name type="common">Braun's stonewort</name>
    <dbReference type="NCBI Taxonomy" id="69332"/>
    <lineage>
        <taxon>Eukaryota</taxon>
        <taxon>Viridiplantae</taxon>
        <taxon>Streptophyta</taxon>
        <taxon>Charophyceae</taxon>
        <taxon>Charales</taxon>
        <taxon>Characeae</taxon>
        <taxon>Chara</taxon>
    </lineage>
</organism>
<dbReference type="CDD" id="cd01647">
    <property type="entry name" value="RT_LTR"/>
    <property type="match status" value="1"/>
</dbReference>
<dbReference type="Gene3D" id="3.10.10.10">
    <property type="entry name" value="HIV Type 1 Reverse Transcriptase, subunit A, domain 1"/>
    <property type="match status" value="1"/>
</dbReference>
<reference evidence="2 3" key="1">
    <citation type="journal article" date="2018" name="Cell">
        <title>The Chara Genome: Secondary Complexity and Implications for Plant Terrestrialization.</title>
        <authorList>
            <person name="Nishiyama T."/>
            <person name="Sakayama H."/>
            <person name="Vries J.D."/>
            <person name="Buschmann H."/>
            <person name="Saint-Marcoux D."/>
            <person name="Ullrich K.K."/>
            <person name="Haas F.B."/>
            <person name="Vanderstraeten L."/>
            <person name="Becker D."/>
            <person name="Lang D."/>
            <person name="Vosolsobe S."/>
            <person name="Rombauts S."/>
            <person name="Wilhelmsson P.K.I."/>
            <person name="Janitza P."/>
            <person name="Kern R."/>
            <person name="Heyl A."/>
            <person name="Rumpler F."/>
            <person name="Villalobos L.I.A.C."/>
            <person name="Clay J.M."/>
            <person name="Skokan R."/>
            <person name="Toyoda A."/>
            <person name="Suzuki Y."/>
            <person name="Kagoshima H."/>
            <person name="Schijlen E."/>
            <person name="Tajeshwar N."/>
            <person name="Catarino B."/>
            <person name="Hetherington A.J."/>
            <person name="Saltykova A."/>
            <person name="Bonnot C."/>
            <person name="Breuninger H."/>
            <person name="Symeonidi A."/>
            <person name="Radhakrishnan G.V."/>
            <person name="Van Nieuwerburgh F."/>
            <person name="Deforce D."/>
            <person name="Chang C."/>
            <person name="Karol K.G."/>
            <person name="Hedrich R."/>
            <person name="Ulvskov P."/>
            <person name="Glockner G."/>
            <person name="Delwiche C.F."/>
            <person name="Petrasek J."/>
            <person name="Van de Peer Y."/>
            <person name="Friml J."/>
            <person name="Beilby M."/>
            <person name="Dolan L."/>
            <person name="Kohara Y."/>
            <person name="Sugano S."/>
            <person name="Fujiyama A."/>
            <person name="Delaux P.-M."/>
            <person name="Quint M."/>
            <person name="TheiBen G."/>
            <person name="Hagemann M."/>
            <person name="Harholt J."/>
            <person name="Dunand C."/>
            <person name="Zachgo S."/>
            <person name="Langdale J."/>
            <person name="Maumus F."/>
            <person name="Straeten D.V.D."/>
            <person name="Gould S.B."/>
            <person name="Rensing S.A."/>
        </authorList>
    </citation>
    <scope>NUCLEOTIDE SEQUENCE [LARGE SCALE GENOMIC DNA]</scope>
    <source>
        <strain evidence="2 3">S276</strain>
    </source>
</reference>
<dbReference type="SUPFAM" id="SSF56672">
    <property type="entry name" value="DNA/RNA polymerases"/>
    <property type="match status" value="1"/>
</dbReference>
<dbReference type="InterPro" id="IPR043502">
    <property type="entry name" value="DNA/RNA_pol_sf"/>
</dbReference>
<evidence type="ECO:0000313" key="2">
    <source>
        <dbReference type="EMBL" id="GBG66379.1"/>
    </source>
</evidence>
<dbReference type="Gene3D" id="3.30.70.270">
    <property type="match status" value="1"/>
</dbReference>
<feature type="compositionally biased region" description="Low complexity" evidence="1">
    <location>
        <begin position="217"/>
        <end position="226"/>
    </location>
</feature>
<evidence type="ECO:0000256" key="1">
    <source>
        <dbReference type="SAM" id="MobiDB-lite"/>
    </source>
</evidence>
<comment type="caution">
    <text evidence="2">The sequence shown here is derived from an EMBL/GenBank/DDBJ whole genome shotgun (WGS) entry which is preliminary data.</text>
</comment>